<dbReference type="AlphaFoldDB" id="A0A072NTC5"/>
<dbReference type="PANTHER" id="PTHR30136">
    <property type="entry name" value="HELIX-TURN-HELIX TRANSCRIPTIONAL REGULATOR, ICLR FAMILY"/>
    <property type="match status" value="1"/>
</dbReference>
<gene>
    <name evidence="8" type="ORF">M670_00508</name>
</gene>
<evidence type="ECO:0000256" key="3">
    <source>
        <dbReference type="ARBA" id="ARBA00023163"/>
    </source>
</evidence>
<dbReference type="GO" id="GO:0003700">
    <property type="term" value="F:DNA-binding transcription factor activity"/>
    <property type="evidence" value="ECO:0007669"/>
    <property type="project" value="TreeGrafter"/>
</dbReference>
<dbReference type="Pfam" id="PF01614">
    <property type="entry name" value="IclR_C"/>
    <property type="match status" value="1"/>
</dbReference>
<evidence type="ECO:0000256" key="1">
    <source>
        <dbReference type="ARBA" id="ARBA00023015"/>
    </source>
</evidence>
<dbReference type="Gene3D" id="1.10.10.10">
    <property type="entry name" value="Winged helix-like DNA-binding domain superfamily/Winged helix DNA-binding domain"/>
    <property type="match status" value="1"/>
</dbReference>
<dbReference type="EMBL" id="JJRY01000001">
    <property type="protein sequence ID" value="KEF40482.1"/>
    <property type="molecule type" value="Genomic_DNA"/>
</dbReference>
<dbReference type="SUPFAM" id="SSF46785">
    <property type="entry name" value="Winged helix' DNA-binding domain"/>
    <property type="match status" value="1"/>
</dbReference>
<dbReference type="GO" id="GO:0003677">
    <property type="term" value="F:DNA binding"/>
    <property type="evidence" value="ECO:0007669"/>
    <property type="project" value="UniProtKB-KW"/>
</dbReference>
<dbReference type="PATRIC" id="fig|1348973.3.peg.494"/>
<protein>
    <recommendedName>
        <fullName evidence="5">Glycerol operon regulatory protein</fullName>
    </recommendedName>
</protein>
<keyword evidence="2" id="KW-0238">DNA-binding</keyword>
<evidence type="ECO:0000256" key="5">
    <source>
        <dbReference type="ARBA" id="ARBA00070406"/>
    </source>
</evidence>
<dbReference type="OrthoDB" id="9778379at2"/>
<organism evidence="8 9">
    <name type="scientific">Schinkia azotoformans MEV2011</name>
    <dbReference type="NCBI Taxonomy" id="1348973"/>
    <lineage>
        <taxon>Bacteria</taxon>
        <taxon>Bacillati</taxon>
        <taxon>Bacillota</taxon>
        <taxon>Bacilli</taxon>
        <taxon>Bacillales</taxon>
        <taxon>Bacillaceae</taxon>
        <taxon>Calidifontibacillus/Schinkia group</taxon>
        <taxon>Schinkia</taxon>
    </lineage>
</organism>
<reference evidence="8 9" key="1">
    <citation type="submission" date="2014-04" db="EMBL/GenBank/DDBJ databases">
        <title>Draft genome sequence of Bacillus azotoformans MEV2011, a (co-) denitrifying strain unable to grow in the presence of oxygen.</title>
        <authorList>
            <person name="Nielsen M."/>
            <person name="Schreiber L."/>
            <person name="Finster K."/>
            <person name="Schramm A."/>
        </authorList>
    </citation>
    <scope>NUCLEOTIDE SEQUENCE [LARGE SCALE GENOMIC DNA]</scope>
    <source>
        <strain evidence="8 9">MEV2011</strain>
    </source>
</reference>
<keyword evidence="3" id="KW-0804">Transcription</keyword>
<dbReference type="GO" id="GO:0045892">
    <property type="term" value="P:negative regulation of DNA-templated transcription"/>
    <property type="evidence" value="ECO:0007669"/>
    <property type="project" value="TreeGrafter"/>
</dbReference>
<comment type="function">
    <text evidence="4">May be an activator protein for the gylABX operon.</text>
</comment>
<name>A0A072NTC5_SCHAZ</name>
<dbReference type="FunFam" id="1.10.10.10:FF:000056">
    <property type="entry name" value="IclR family transcriptional regulator"/>
    <property type="match status" value="1"/>
</dbReference>
<feature type="domain" description="HTH iclR-type" evidence="6">
    <location>
        <begin position="11"/>
        <end position="73"/>
    </location>
</feature>
<evidence type="ECO:0000259" key="7">
    <source>
        <dbReference type="PROSITE" id="PS51078"/>
    </source>
</evidence>
<evidence type="ECO:0000256" key="2">
    <source>
        <dbReference type="ARBA" id="ARBA00023125"/>
    </source>
</evidence>
<proteinExistence type="predicted"/>
<accession>A0A072NTC5</accession>
<sequence length="259" mass="28608">MRYPSINKESRSSLRNALQLLNLFTMDEPELSLSEIADQLRVGISTAHRLTYTLMVEGFLTKDSQTKKFRLGASILGMGNTIITQNQLCRISIPVLEKLAINTGESAHIAILRDYQAIYLIRMDSKHPVHLLSHAGKQNPIHCTSSGQVILAFQSETMIEQVIACGLQQYTANTITTADKFKQLLLKIQSQGYSISEEELHEGVSSIAVPVKDISGHVIASISIAGPVSRINQDTLPRLVKIVKQAAGKVSEQLIFTKR</sequence>
<dbReference type="RefSeq" id="WP_051678027.1">
    <property type="nucleotide sequence ID" value="NZ_JJRY01000001.1"/>
</dbReference>
<keyword evidence="1" id="KW-0805">Transcription regulation</keyword>
<dbReference type="Proteomes" id="UP000027936">
    <property type="component" value="Unassembled WGS sequence"/>
</dbReference>
<dbReference type="InterPro" id="IPR036388">
    <property type="entry name" value="WH-like_DNA-bd_sf"/>
</dbReference>
<dbReference type="SUPFAM" id="SSF55781">
    <property type="entry name" value="GAF domain-like"/>
    <property type="match status" value="1"/>
</dbReference>
<evidence type="ECO:0000259" key="6">
    <source>
        <dbReference type="PROSITE" id="PS51077"/>
    </source>
</evidence>
<dbReference type="InterPro" id="IPR029016">
    <property type="entry name" value="GAF-like_dom_sf"/>
</dbReference>
<dbReference type="PANTHER" id="PTHR30136:SF24">
    <property type="entry name" value="HTH-TYPE TRANSCRIPTIONAL REPRESSOR ALLR"/>
    <property type="match status" value="1"/>
</dbReference>
<dbReference type="PROSITE" id="PS51077">
    <property type="entry name" value="HTH_ICLR"/>
    <property type="match status" value="1"/>
</dbReference>
<feature type="domain" description="IclR-ED" evidence="7">
    <location>
        <begin position="74"/>
        <end position="256"/>
    </location>
</feature>
<dbReference type="Pfam" id="PF09339">
    <property type="entry name" value="HTH_IclR"/>
    <property type="match status" value="1"/>
</dbReference>
<dbReference type="InterPro" id="IPR014757">
    <property type="entry name" value="Tscrpt_reg_IclR_C"/>
</dbReference>
<dbReference type="Gene3D" id="3.30.450.40">
    <property type="match status" value="1"/>
</dbReference>
<dbReference type="InterPro" id="IPR050707">
    <property type="entry name" value="HTH_MetabolicPath_Reg"/>
</dbReference>
<evidence type="ECO:0000313" key="8">
    <source>
        <dbReference type="EMBL" id="KEF40482.1"/>
    </source>
</evidence>
<evidence type="ECO:0000313" key="9">
    <source>
        <dbReference type="Proteomes" id="UP000027936"/>
    </source>
</evidence>
<dbReference type="PROSITE" id="PS51078">
    <property type="entry name" value="ICLR_ED"/>
    <property type="match status" value="1"/>
</dbReference>
<dbReference type="SMART" id="SM00346">
    <property type="entry name" value="HTH_ICLR"/>
    <property type="match status" value="1"/>
</dbReference>
<dbReference type="InterPro" id="IPR005471">
    <property type="entry name" value="Tscrpt_reg_IclR_N"/>
</dbReference>
<evidence type="ECO:0000256" key="4">
    <source>
        <dbReference type="ARBA" id="ARBA00058938"/>
    </source>
</evidence>
<comment type="caution">
    <text evidence="8">The sequence shown here is derived from an EMBL/GenBank/DDBJ whole genome shotgun (WGS) entry which is preliminary data.</text>
</comment>
<dbReference type="InterPro" id="IPR036390">
    <property type="entry name" value="WH_DNA-bd_sf"/>
</dbReference>